<dbReference type="EMBL" id="JAUKTV010000015">
    <property type="protein sequence ID" value="KAK0714351.1"/>
    <property type="molecule type" value="Genomic_DNA"/>
</dbReference>
<gene>
    <name evidence="1" type="ORF">B0T21DRAFT_69960</name>
</gene>
<proteinExistence type="predicted"/>
<reference evidence="1" key="1">
    <citation type="submission" date="2023-06" db="EMBL/GenBank/DDBJ databases">
        <title>Genome-scale phylogeny and comparative genomics of the fungal order Sordariales.</title>
        <authorList>
            <consortium name="Lawrence Berkeley National Laboratory"/>
            <person name="Hensen N."/>
            <person name="Bonometti L."/>
            <person name="Westerberg I."/>
            <person name="Brannstrom I.O."/>
            <person name="Guillou S."/>
            <person name="Cros-Aarteil S."/>
            <person name="Calhoun S."/>
            <person name="Haridas S."/>
            <person name="Kuo A."/>
            <person name="Mondo S."/>
            <person name="Pangilinan J."/>
            <person name="Riley R."/>
            <person name="Labutti K."/>
            <person name="Andreopoulos B."/>
            <person name="Lipzen A."/>
            <person name="Chen C."/>
            <person name="Yanf M."/>
            <person name="Daum C."/>
            <person name="Ng V."/>
            <person name="Clum A."/>
            <person name="Steindorff A."/>
            <person name="Ohm R."/>
            <person name="Martin F."/>
            <person name="Silar P."/>
            <person name="Natvig D."/>
            <person name="Lalanne C."/>
            <person name="Gautier V."/>
            <person name="Ament-Velasquez S.L."/>
            <person name="Kruys A."/>
            <person name="Hutchinson M.I."/>
            <person name="Powell A.J."/>
            <person name="Barry K."/>
            <person name="Miller A.N."/>
            <person name="Grigoriev I.V."/>
            <person name="Debuchy R."/>
            <person name="Gladieux P."/>
            <person name="Thoren M.H."/>
            <person name="Johannesson H."/>
        </authorList>
    </citation>
    <scope>NUCLEOTIDE SEQUENCE</scope>
    <source>
        <strain evidence="1">CBS 540.89</strain>
    </source>
</reference>
<dbReference type="Proteomes" id="UP001172159">
    <property type="component" value="Unassembled WGS sequence"/>
</dbReference>
<comment type="caution">
    <text evidence="1">The sequence shown here is derived from an EMBL/GenBank/DDBJ whole genome shotgun (WGS) entry which is preliminary data.</text>
</comment>
<protein>
    <submittedName>
        <fullName evidence="1">Uncharacterized protein</fullName>
    </submittedName>
</protein>
<keyword evidence="2" id="KW-1185">Reference proteome</keyword>
<organism evidence="1 2">
    <name type="scientific">Apiosordaria backusii</name>
    <dbReference type="NCBI Taxonomy" id="314023"/>
    <lineage>
        <taxon>Eukaryota</taxon>
        <taxon>Fungi</taxon>
        <taxon>Dikarya</taxon>
        <taxon>Ascomycota</taxon>
        <taxon>Pezizomycotina</taxon>
        <taxon>Sordariomycetes</taxon>
        <taxon>Sordariomycetidae</taxon>
        <taxon>Sordariales</taxon>
        <taxon>Lasiosphaeriaceae</taxon>
        <taxon>Apiosordaria</taxon>
    </lineage>
</organism>
<accession>A0AA40DV52</accession>
<name>A0AA40DV52_9PEZI</name>
<evidence type="ECO:0000313" key="1">
    <source>
        <dbReference type="EMBL" id="KAK0714351.1"/>
    </source>
</evidence>
<sequence>MIATLPWPDQRDFWEVMHTLYQEGGIKEGAKSARQNLTALKWLELHQVLRSAAMTIREWGITRTQILDYVRAKGNDKAVLRRKITSQKQLSTIRLSALKYLETLEKLAEDCIARGDPVATLRDWDKVWSSIADAARVETGIVVSFELSEMETKLGKEMTLVWRRTQAQVDQTGEFAKQRAEQLSTGILTDQLEEEIEEIKEIVEYVNKRNF</sequence>
<dbReference type="AlphaFoldDB" id="A0AA40DV52"/>
<evidence type="ECO:0000313" key="2">
    <source>
        <dbReference type="Proteomes" id="UP001172159"/>
    </source>
</evidence>